<evidence type="ECO:0000313" key="4">
    <source>
        <dbReference type="Proteomes" id="UP000534306"/>
    </source>
</evidence>
<keyword evidence="4" id="KW-1185">Reference proteome</keyword>
<dbReference type="InterPro" id="IPR032693">
    <property type="entry name" value="YtkA-like_dom"/>
</dbReference>
<reference evidence="2 5" key="2">
    <citation type="submission" date="2020-08" db="EMBL/GenBank/DDBJ databases">
        <title>Sequencing the genomes of 1000 actinobacteria strains.</title>
        <authorList>
            <person name="Klenk H.-P."/>
        </authorList>
    </citation>
    <scope>NUCLEOTIDE SEQUENCE [LARGE SCALE GENOMIC DNA]</scope>
    <source>
        <strain evidence="2 5">DSM 15626</strain>
    </source>
</reference>
<dbReference type="EMBL" id="JACHKF010000001">
    <property type="protein sequence ID" value="MBB6566462.1"/>
    <property type="molecule type" value="Genomic_DNA"/>
</dbReference>
<dbReference type="AlphaFoldDB" id="A0A7Y4L202"/>
<evidence type="ECO:0000313" key="3">
    <source>
        <dbReference type="EMBL" id="NOL42880.1"/>
    </source>
</evidence>
<dbReference type="RefSeq" id="WP_171675362.1">
    <property type="nucleotide sequence ID" value="NZ_BAAAGT010000004.1"/>
</dbReference>
<protein>
    <recommendedName>
        <fullName evidence="1">YtkA-like domain-containing protein</fullName>
    </recommendedName>
</protein>
<proteinExistence type="predicted"/>
<reference evidence="3 4" key="1">
    <citation type="submission" date="2020-05" db="EMBL/GenBank/DDBJ databases">
        <title>Genome sequence of Kribbella sandramycini ATCC 39419.</title>
        <authorList>
            <person name="Maclea K.S."/>
            <person name="Fair J.L."/>
        </authorList>
    </citation>
    <scope>NUCLEOTIDE SEQUENCE [LARGE SCALE GENOMIC DNA]</scope>
    <source>
        <strain evidence="3 4">ATCC 39419</strain>
    </source>
</reference>
<dbReference type="Pfam" id="PF13115">
    <property type="entry name" value="YtkA"/>
    <property type="match status" value="1"/>
</dbReference>
<sequence length="136" mass="14325">MTKTRRRTLAIALTGVVLAAVVAIAYAVGGGEDRVALKAASDRYQIELYLGEQRTGPIDAELVVRDTGGRPAELSGITLAGVMPSMGHAMSELTATATAPGRYAVRGELFTMTGQWEVVVRLGGSHEITVPVTVTR</sequence>
<gene>
    <name evidence="2" type="ORF">HNR71_002099</name>
    <name evidence="3" type="ORF">HPO96_21780</name>
</gene>
<evidence type="ECO:0000259" key="1">
    <source>
        <dbReference type="Pfam" id="PF13115"/>
    </source>
</evidence>
<name>A0A7Y4L202_9ACTN</name>
<feature type="domain" description="YtkA-like" evidence="1">
    <location>
        <begin position="39"/>
        <end position="120"/>
    </location>
</feature>
<dbReference type="EMBL" id="JABJRC010000005">
    <property type="protein sequence ID" value="NOL42880.1"/>
    <property type="molecule type" value="Genomic_DNA"/>
</dbReference>
<dbReference type="Proteomes" id="UP000534306">
    <property type="component" value="Unassembled WGS sequence"/>
</dbReference>
<evidence type="ECO:0000313" key="5">
    <source>
        <dbReference type="Proteomes" id="UP000553957"/>
    </source>
</evidence>
<accession>A0A7Y4L202</accession>
<dbReference type="Proteomes" id="UP000553957">
    <property type="component" value="Unassembled WGS sequence"/>
</dbReference>
<evidence type="ECO:0000313" key="2">
    <source>
        <dbReference type="EMBL" id="MBB6566462.1"/>
    </source>
</evidence>
<comment type="caution">
    <text evidence="3">The sequence shown here is derived from an EMBL/GenBank/DDBJ whole genome shotgun (WGS) entry which is preliminary data.</text>
</comment>
<organism evidence="3 4">
    <name type="scientific">Kribbella sandramycini</name>
    <dbReference type="NCBI Taxonomy" id="60450"/>
    <lineage>
        <taxon>Bacteria</taxon>
        <taxon>Bacillati</taxon>
        <taxon>Actinomycetota</taxon>
        <taxon>Actinomycetes</taxon>
        <taxon>Propionibacteriales</taxon>
        <taxon>Kribbellaceae</taxon>
        <taxon>Kribbella</taxon>
    </lineage>
</organism>